<evidence type="ECO:0000256" key="1">
    <source>
        <dbReference type="SAM" id="Phobius"/>
    </source>
</evidence>
<dbReference type="EMBL" id="PEZZ01000004">
    <property type="protein sequence ID" value="PIS05534.1"/>
    <property type="molecule type" value="Genomic_DNA"/>
</dbReference>
<feature type="transmembrane region" description="Helical" evidence="1">
    <location>
        <begin position="7"/>
        <end position="28"/>
    </location>
</feature>
<reference evidence="4" key="1">
    <citation type="submission" date="2017-09" db="EMBL/GenBank/DDBJ databases">
        <title>Depth-based differentiation of microbial function through sediment-hosted aquifers and enrichment of novel symbionts in the deep terrestrial subsurface.</title>
        <authorList>
            <person name="Probst A.J."/>
            <person name="Ladd B."/>
            <person name="Jarett J.K."/>
            <person name="Geller-Mcgrath D.E."/>
            <person name="Sieber C.M.K."/>
            <person name="Emerson J.B."/>
            <person name="Anantharaman K."/>
            <person name="Thomas B.C."/>
            <person name="Malmstrom R."/>
            <person name="Stieglmeier M."/>
            <person name="Klingl A."/>
            <person name="Woyke T."/>
            <person name="Ryan C.M."/>
            <person name="Banfield J.F."/>
        </authorList>
    </citation>
    <scope>NUCLEOTIDE SEQUENCE [LARGE SCALE GENOMIC DNA]</scope>
</reference>
<dbReference type="Proteomes" id="UP000230935">
    <property type="component" value="Unassembled WGS sequence"/>
</dbReference>
<gene>
    <name evidence="3" type="ORF">COT81_00780</name>
</gene>
<evidence type="ECO:0000259" key="2">
    <source>
        <dbReference type="Pfam" id="PF08308"/>
    </source>
</evidence>
<keyword evidence="1" id="KW-0812">Transmembrane</keyword>
<sequence length="456" mass="50961">MSSRKVRFVIFLIAAGIFVIGAPMIVLYSAGYRYNFDAGKIQRTGSLYIETLPTKVIAELNGQIVSQENPVRIDTLLPARYKLKLALEGYHVWEKEIEIKRNLTTFIKGVHLFKSSLPAQVIVGQIDWVKKINDEDRILFTKTTNLGVTEFVHYNLQTEQGQVVYATSAGEAIIDIITAPNVKRVAININTGVGRKVVIINTDNLNSFELASGKNNKWEIARFNNADANMLFTFSAGVLNQINLNGDSITKIMSANILDFAVDGEQIYYVTKIGATPYVVKTTLQKPTADNLIRLPLPASYSFNGSPSAYLLLKNDTSGDFFLLRPDIFSQDDVGAGIIFDGQAKNFAWPNTNTLTYFSDFEISQYNISSSQNQLINRYGEILTGTAAFSEPKYTFYVLNNRRLKVIDKDTSGGIIDLDLAEFDYIAEPFFNNTEVAIYFIGKVGNQQGLYQLKIQ</sequence>
<feature type="domain" description="PEGA" evidence="2">
    <location>
        <begin position="45"/>
        <end position="106"/>
    </location>
</feature>
<comment type="caution">
    <text evidence="3">The sequence shown here is derived from an EMBL/GenBank/DDBJ whole genome shotgun (WGS) entry which is preliminary data.</text>
</comment>
<proteinExistence type="predicted"/>
<organism evidence="3 4">
    <name type="scientific">Candidatus Buchananbacteria bacterium CG10_big_fil_rev_8_21_14_0_10_42_9</name>
    <dbReference type="NCBI Taxonomy" id="1974526"/>
    <lineage>
        <taxon>Bacteria</taxon>
        <taxon>Candidatus Buchananiibacteriota</taxon>
    </lineage>
</organism>
<evidence type="ECO:0000313" key="4">
    <source>
        <dbReference type="Proteomes" id="UP000230935"/>
    </source>
</evidence>
<dbReference type="AlphaFoldDB" id="A0A2H0W2G5"/>
<keyword evidence="1" id="KW-1133">Transmembrane helix</keyword>
<dbReference type="SUPFAM" id="SSF69304">
    <property type="entry name" value="Tricorn protease N-terminal domain"/>
    <property type="match status" value="1"/>
</dbReference>
<evidence type="ECO:0000313" key="3">
    <source>
        <dbReference type="EMBL" id="PIS05534.1"/>
    </source>
</evidence>
<accession>A0A2H0W2G5</accession>
<dbReference type="InterPro" id="IPR013229">
    <property type="entry name" value="PEGA"/>
</dbReference>
<name>A0A2H0W2G5_9BACT</name>
<dbReference type="Pfam" id="PF08308">
    <property type="entry name" value="PEGA"/>
    <property type="match status" value="1"/>
</dbReference>
<protein>
    <recommendedName>
        <fullName evidence="2">PEGA domain-containing protein</fullName>
    </recommendedName>
</protein>
<keyword evidence="1" id="KW-0472">Membrane</keyword>